<keyword evidence="2 6" id="KW-0812">Transmembrane</keyword>
<keyword evidence="3 6" id="KW-1133">Transmembrane helix</keyword>
<feature type="region of interest" description="Disordered" evidence="5">
    <location>
        <begin position="61"/>
        <end position="91"/>
    </location>
</feature>
<dbReference type="OrthoDB" id="1436450at2759"/>
<sequence>MFADNTYSKPYFVTYVNSSFFCIPLIPIAIHAFYKNPNEVRRLKSLLPGRVKEYPRVASTEVYEEEEDSSKPWPDERHGLLRADGSSSPTSFQDDAMESSQALGFMPDNTEKLGLIETAKLSMEFSFLWFAANYFVSACLEFTTVSSATILTSTSSIWTLLIGTLWGVEHFTIKKFLGVLVSLAGIVLISSVDMSGETDKNRGSFPHKTMKEIAVGDAMAFISAVLYGLYAVVMKKRIGDESRVNMPVFFGLVGLFNVLFMWPGFFILHFTGIEAFQLPPSGKVVTILLTNSTSSIFSDFAWAYAMLLTSPLIVTVGLSLTIPLSLIVQMVLHGQYASLIYWLGATLIVASFLFVNHEEVKDEELMASGLLGESGFGGSFEAR</sequence>
<keyword evidence="9" id="KW-1185">Reference proteome</keyword>
<dbReference type="InterPro" id="IPR000620">
    <property type="entry name" value="EamA_dom"/>
</dbReference>
<feature type="transmembrane region" description="Helical" evidence="6">
    <location>
        <begin position="175"/>
        <end position="193"/>
    </location>
</feature>
<feature type="transmembrane region" description="Helical" evidence="6">
    <location>
        <begin position="150"/>
        <end position="168"/>
    </location>
</feature>
<dbReference type="Proteomes" id="UP000316270">
    <property type="component" value="Chromosome 17"/>
</dbReference>
<dbReference type="InterPro" id="IPR037185">
    <property type="entry name" value="EmrE-like"/>
</dbReference>
<feature type="transmembrane region" description="Helical" evidence="6">
    <location>
        <begin position="12"/>
        <end position="34"/>
    </location>
</feature>
<organism evidence="8 9">
    <name type="scientific">Venturia effusa</name>
    <dbReference type="NCBI Taxonomy" id="50376"/>
    <lineage>
        <taxon>Eukaryota</taxon>
        <taxon>Fungi</taxon>
        <taxon>Dikarya</taxon>
        <taxon>Ascomycota</taxon>
        <taxon>Pezizomycotina</taxon>
        <taxon>Dothideomycetes</taxon>
        <taxon>Pleosporomycetidae</taxon>
        <taxon>Venturiales</taxon>
        <taxon>Venturiaceae</taxon>
        <taxon>Venturia</taxon>
    </lineage>
</organism>
<evidence type="ECO:0000313" key="8">
    <source>
        <dbReference type="EMBL" id="QDS77309.1"/>
    </source>
</evidence>
<evidence type="ECO:0000256" key="4">
    <source>
        <dbReference type="ARBA" id="ARBA00023136"/>
    </source>
</evidence>
<accession>A0A517LNU9</accession>
<protein>
    <recommendedName>
        <fullName evidence="7">EamA domain-containing protein</fullName>
    </recommendedName>
</protein>
<dbReference type="EMBL" id="CP042201">
    <property type="protein sequence ID" value="QDS77309.1"/>
    <property type="molecule type" value="Genomic_DNA"/>
</dbReference>
<dbReference type="SUPFAM" id="SSF103481">
    <property type="entry name" value="Multidrug resistance efflux transporter EmrE"/>
    <property type="match status" value="1"/>
</dbReference>
<evidence type="ECO:0000256" key="5">
    <source>
        <dbReference type="SAM" id="MobiDB-lite"/>
    </source>
</evidence>
<dbReference type="GO" id="GO:0000329">
    <property type="term" value="C:fungal-type vacuole membrane"/>
    <property type="evidence" value="ECO:0007669"/>
    <property type="project" value="TreeGrafter"/>
</dbReference>
<dbReference type="PANTHER" id="PTHR23051:SF0">
    <property type="entry name" value="SOLUTE CARRIER FAMILY 35 MEMBER F5"/>
    <property type="match status" value="1"/>
</dbReference>
<feature type="transmembrane region" description="Helical" evidence="6">
    <location>
        <begin position="301"/>
        <end position="327"/>
    </location>
</feature>
<feature type="domain" description="EamA" evidence="7">
    <location>
        <begin position="130"/>
        <end position="190"/>
    </location>
</feature>
<evidence type="ECO:0000256" key="6">
    <source>
        <dbReference type="SAM" id="Phobius"/>
    </source>
</evidence>
<feature type="transmembrane region" description="Helical" evidence="6">
    <location>
        <begin position="213"/>
        <end position="234"/>
    </location>
</feature>
<name>A0A517LNU9_9PEZI</name>
<proteinExistence type="predicted"/>
<keyword evidence="4 6" id="KW-0472">Membrane</keyword>
<evidence type="ECO:0000256" key="3">
    <source>
        <dbReference type="ARBA" id="ARBA00022989"/>
    </source>
</evidence>
<evidence type="ECO:0000313" key="9">
    <source>
        <dbReference type="Proteomes" id="UP000316270"/>
    </source>
</evidence>
<feature type="transmembrane region" description="Helical" evidence="6">
    <location>
        <begin position="339"/>
        <end position="356"/>
    </location>
</feature>
<evidence type="ECO:0000259" key="7">
    <source>
        <dbReference type="Pfam" id="PF00892"/>
    </source>
</evidence>
<feature type="compositionally biased region" description="Basic and acidic residues" evidence="5">
    <location>
        <begin position="69"/>
        <end position="81"/>
    </location>
</feature>
<feature type="transmembrane region" description="Helical" evidence="6">
    <location>
        <begin position="246"/>
        <end position="270"/>
    </location>
</feature>
<dbReference type="Pfam" id="PF00892">
    <property type="entry name" value="EamA"/>
    <property type="match status" value="1"/>
</dbReference>
<dbReference type="PANTHER" id="PTHR23051">
    <property type="entry name" value="SOLUTE CARRIER FAMILY 35, MEMBER F5"/>
    <property type="match status" value="1"/>
</dbReference>
<gene>
    <name evidence="8" type="ORF">FKW77_004616</name>
</gene>
<evidence type="ECO:0000256" key="2">
    <source>
        <dbReference type="ARBA" id="ARBA00022692"/>
    </source>
</evidence>
<dbReference type="AlphaFoldDB" id="A0A517LNU9"/>
<comment type="subcellular location">
    <subcellularLocation>
        <location evidence="1">Membrane</location>
        <topology evidence="1">Multi-pass membrane protein</topology>
    </subcellularLocation>
</comment>
<evidence type="ECO:0000256" key="1">
    <source>
        <dbReference type="ARBA" id="ARBA00004141"/>
    </source>
</evidence>
<reference evidence="8 9" key="1">
    <citation type="submission" date="2019-07" db="EMBL/GenBank/DDBJ databases">
        <title>Finished genome of Venturia effusa.</title>
        <authorList>
            <person name="Young C.A."/>
            <person name="Cox M.P."/>
            <person name="Ganley A.R.D."/>
            <person name="David W.J."/>
        </authorList>
    </citation>
    <scope>NUCLEOTIDE SEQUENCE [LARGE SCALE GENOMIC DNA]</scope>
    <source>
        <strain evidence="9">albino</strain>
    </source>
</reference>